<organism evidence="1 2">
    <name type="scientific">Streptomyces phage KimJongPhill</name>
    <dbReference type="NCBI Taxonomy" id="2848886"/>
    <lineage>
        <taxon>Viruses</taxon>
        <taxon>Duplodnaviria</taxon>
        <taxon>Heunggongvirae</taxon>
        <taxon>Uroviricota</taxon>
        <taxon>Caudoviricetes</taxon>
        <taxon>Zukovirus</taxon>
        <taxon>Zukovirus phill</taxon>
    </lineage>
</organism>
<evidence type="ECO:0000313" key="2">
    <source>
        <dbReference type="Proteomes" id="UP000683386"/>
    </source>
</evidence>
<proteinExistence type="predicted"/>
<keyword evidence="2" id="KW-1185">Reference proteome</keyword>
<gene>
    <name evidence="1" type="primary">86</name>
    <name evidence="1" type="ORF">SEA_KIMJONGPHILL_86</name>
</gene>
<sequence length="65" mass="7358">MTLCTRCGEVEVPAPESIEDDPVCEPCARDIIRVTAGELRRAEKIMTRWDRTPEQEAWAKTVLGK</sequence>
<reference evidence="1" key="1">
    <citation type="submission" date="2021-03" db="EMBL/GenBank/DDBJ databases">
        <authorList>
            <person name="Alqahtani R."/>
            <person name="Behailu E."/>
            <person name="Cappabianca D.W."/>
            <person name="Csanadi-Schwartz K.M."/>
            <person name="Dalal A.S."/>
            <person name="Fahim M.S."/>
            <person name="Franklin J.M."/>
            <person name="Gluckman M.H."/>
            <person name="Levine C.J."/>
            <person name="Martin N."/>
            <person name="Milza N."/>
            <person name="Najmabadi R."/>
            <person name="Newman A.M."/>
            <person name="Pajunar M."/>
            <person name="Qalawee I."/>
            <person name="Rizvi A."/>
            <person name="Samuel A."/>
            <person name="Smith A."/>
            <person name="Swann F.E."/>
            <person name="Sweeney P."/>
            <person name="Torres N.R."/>
            <person name="Ventrone L."/>
            <person name="Ventura L."/>
            <person name="Wroe M."/>
            <person name="Acquaye N.A."/>
            <person name="Agnes T.J."/>
            <person name="Ahmed A."/>
            <person name="Ahmed S."/>
            <person name="Amodu B.A."/>
            <person name="Arefeayne N.F."/>
            <person name="Asamoah-Frimpong E.A."/>
            <person name="Attaran A."/>
            <person name="Barragan J.M."/>
            <person name="Baumgarten L.N."/>
            <person name="Berhane B."/>
            <person name="Beyene A."/>
            <person name="Bhattarai B."/>
            <person name="Biondokin D.V."/>
            <person name="Boone B.K."/>
            <person name="Burney S.Z."/>
            <person name="Cayanan J.-R.T."/>
            <person name="Cesta G."/>
            <person name="Chang J."/>
            <person name="Chavez J."/>
            <person name="Chorbajian C."/>
            <person name="Christian S."/>
            <person name="Corns J.R."/>
            <person name="Corns N.R."/>
            <person name="Cowan J.T."/>
            <person name="Coyne C."/>
            <person name="Dadzie B."/>
            <person name="Datu D.-L.V."/>
            <person name="Deng B.C."/>
            <person name="Der L."/>
            <person name="Dickerson K."/>
            <person name="Dozier E."/>
            <person name="Egbunine A.O."/>
            <person name="Farooq M."/>
            <person name="Fonge A.E."/>
            <person name="Ghomsi-Nono M.P."/>
            <person name="Giampietro H."/>
            <person name="Gunnison R.P."/>
            <person name="Han S.H."/>
            <person name="Hennigan A.J."/>
            <person name="Hong A.N."/>
            <person name="Ijomor E.C."/>
            <person name="Jalali A."/>
            <person name="Jamil T.Z."/>
            <person name="Jenkins C.R."/>
            <person name="Joseph M.A."/>
            <person name="Jowanowitch O.J."/>
            <person name="Kang D."/>
            <person name="Khan A."/>
            <person name="Khan Z.K."/>
            <person name="Kiewe T."/>
            <person name="Kjerulf A.B."/>
            <person name="Kolosey V."/>
            <person name="Kurup M."/>
            <person name="Lee V.H."/>
            <person name="Llontop-Maldonado V."/>
            <person name="Long P."/>
            <person name="Lu N."/>
            <person name="Majekodunmi A."/>
            <person name="Malik H.W."/>
            <person name="Marcellino S.C."/>
            <person name="Martinez L.A."/>
            <person name="Meher F.N."/>
            <person name="Michelin M.A."/>
            <person name="Mitchell K.G."/>
            <person name="Mullens W.J."/>
            <person name="Nwakama C."/>
            <person name="Nwosu F.T."/>
            <person name="Oboh E.C."/>
            <person name="Odujinrin O."/>
            <person name="Ogunsan O."/>
            <person name="O'Neill K."/>
            <person name="Oxlaj J.A."/>
            <person name="Patel A.K."/>
            <person name="Patel B.R."/>
            <person name="Pham Q."/>
            <person name="Porter J."/>
            <person name="Portes J."/>
            <person name="Prokopenko A."/>
            <person name="Quraishi M."/>
            <person name="Qureshi M.-A."/>
            <person name="Rivera A."/>
            <person name="Rubalsky V."/>
            <person name="Saikali Y."/>
            <person name="Saqaf K."/>
            <person name="Saroya S.R."/>
            <person name="Seas A."/>
            <person name="Shadrick R.E."/>
            <person name="Sharda N."/>
            <person name="Sigindere M.T."/>
            <person name="Simbi V.G."/>
            <person name="Thuzar C."/>
            <person name="Tran K."/>
            <person name="Tran V.D."/>
            <person name="Trang W."/>
            <person name="Vaishnav N."/>
            <person name="Vuong K."/>
            <person name="Walker C."/>
            <person name="Wallace S.A."/>
            <person name="Warfield J.C."/>
            <person name="Wikina T."/>
            <person name="Wobbeking F.T."/>
            <person name="Worrent L.D."/>
            <person name="Yan T."/>
            <person name="Zehra A."/>
            <person name="Avazpour P."/>
            <person name="Kim F.M."/>
            <person name="Mason K."/>
            <person name="Nguyen D.A."/>
            <person name="Pettit S.M."/>
            <person name="Zhou O.J."/>
            <person name="Brissett D.L."/>
            <person name="Gualtieri C."/>
            <person name="Hufford T.M."/>
            <person name="Ko J.M."/>
            <person name="Novak J.K."/>
            <person name="Smith Z.M."/>
            <person name="Mayer-Bacon C."/>
            <person name="Erill I."/>
            <person name="Caruso S.M."/>
            <person name="Garlena R.A."/>
            <person name="Russell D.A."/>
            <person name="Pope W.H."/>
            <person name="Jacobs-Sera D."/>
            <person name="Hatfull G.F."/>
        </authorList>
    </citation>
    <scope>NUCLEOTIDE SEQUENCE</scope>
</reference>
<dbReference type="EMBL" id="MW822144">
    <property type="protein sequence ID" value="QWT29867.1"/>
    <property type="molecule type" value="Genomic_DNA"/>
</dbReference>
<accession>A0A8F2IWB6</accession>
<evidence type="ECO:0000313" key="1">
    <source>
        <dbReference type="EMBL" id="QWT29867.1"/>
    </source>
</evidence>
<dbReference type="GeneID" id="77931558"/>
<dbReference type="Proteomes" id="UP000683386">
    <property type="component" value="Segment"/>
</dbReference>
<name>A0A8F2IWB6_9CAUD</name>
<dbReference type="RefSeq" id="YP_010655692.1">
    <property type="nucleotide sequence ID" value="NC_070830.1"/>
</dbReference>
<dbReference type="KEGG" id="vg:77931558"/>
<protein>
    <submittedName>
        <fullName evidence="1">Uncharacterized protein</fullName>
    </submittedName>
</protein>